<keyword evidence="2" id="KW-1185">Reference proteome</keyword>
<name>M0AHM6_NATA1</name>
<gene>
    <name evidence="1" type="ORF">C481_19740</name>
</gene>
<dbReference type="Proteomes" id="UP000011554">
    <property type="component" value="Unassembled WGS sequence"/>
</dbReference>
<protein>
    <submittedName>
        <fullName evidence="1">Uncharacterized protein</fullName>
    </submittedName>
</protein>
<sequence>MQPVQQFDPFRVEFFRGQGEPLDERFARDRRSVRRVEVVVDLPVVHAADFGDVDVFVRDRRGQDLFLLEGHPVVLAVDEDAVHIE</sequence>
<dbReference type="AlphaFoldDB" id="M0AHM6"/>
<dbReference type="EMBL" id="AOIO01000040">
    <property type="protein sequence ID" value="ELY98200.1"/>
    <property type="molecule type" value="Genomic_DNA"/>
</dbReference>
<evidence type="ECO:0000313" key="2">
    <source>
        <dbReference type="Proteomes" id="UP000011554"/>
    </source>
</evidence>
<comment type="caution">
    <text evidence="1">The sequence shown here is derived from an EMBL/GenBank/DDBJ whole genome shotgun (WGS) entry which is preliminary data.</text>
</comment>
<reference evidence="1 2" key="1">
    <citation type="journal article" date="2014" name="PLoS Genet.">
        <title>Phylogenetically driven sequencing of extremely halophilic archaea reveals strategies for static and dynamic osmo-response.</title>
        <authorList>
            <person name="Becker E.A."/>
            <person name="Seitzer P.M."/>
            <person name="Tritt A."/>
            <person name="Larsen D."/>
            <person name="Krusor M."/>
            <person name="Yao A.I."/>
            <person name="Wu D."/>
            <person name="Madern D."/>
            <person name="Eisen J.A."/>
            <person name="Darling A.E."/>
            <person name="Facciotti M.T."/>
        </authorList>
    </citation>
    <scope>NUCLEOTIDE SEQUENCE [LARGE SCALE GENOMIC DNA]</scope>
    <source>
        <strain evidence="1 2">DSM 12278</strain>
    </source>
</reference>
<evidence type="ECO:0000313" key="1">
    <source>
        <dbReference type="EMBL" id="ELY98200.1"/>
    </source>
</evidence>
<proteinExistence type="predicted"/>
<accession>M0AHM6</accession>
<organism evidence="1 2">
    <name type="scientific">Natrialba asiatica (strain ATCC 700177 / DSM 12278 / JCM 9576 / FERM P-10747 / NBRC 102637 / 172P1)</name>
    <dbReference type="NCBI Taxonomy" id="29540"/>
    <lineage>
        <taxon>Archaea</taxon>
        <taxon>Methanobacteriati</taxon>
        <taxon>Methanobacteriota</taxon>
        <taxon>Stenosarchaea group</taxon>
        <taxon>Halobacteria</taxon>
        <taxon>Halobacteriales</taxon>
        <taxon>Natrialbaceae</taxon>
        <taxon>Natrialba</taxon>
    </lineage>
</organism>